<proteinExistence type="inferred from homology"/>
<evidence type="ECO:0000256" key="1">
    <source>
        <dbReference type="ARBA" id="ARBA00004127"/>
    </source>
</evidence>
<dbReference type="InterPro" id="IPR047664">
    <property type="entry name" value="SWEET"/>
</dbReference>
<dbReference type="PANTHER" id="PTHR10791">
    <property type="entry name" value="RAG1-ACTIVATING PROTEIN 1"/>
    <property type="match status" value="1"/>
</dbReference>
<keyword evidence="8 9" id="KW-0472">Membrane</keyword>
<feature type="transmembrane region" description="Helical" evidence="9">
    <location>
        <begin position="68"/>
        <end position="93"/>
    </location>
</feature>
<comment type="subcellular location">
    <subcellularLocation>
        <location evidence="1">Endomembrane system</location>
        <topology evidence="1">Multi-pass membrane protein</topology>
    </subcellularLocation>
</comment>
<comment type="similarity">
    <text evidence="2">Belongs to the SWEET sugar transporter family.</text>
</comment>
<evidence type="ECO:0000313" key="11">
    <source>
        <dbReference type="Proteomes" id="UP001472677"/>
    </source>
</evidence>
<dbReference type="Gene3D" id="1.20.1280.290">
    <property type="match status" value="1"/>
</dbReference>
<dbReference type="InterPro" id="IPR004316">
    <property type="entry name" value="SWEET_rpt"/>
</dbReference>
<feature type="transmembrane region" description="Helical" evidence="9">
    <location>
        <begin position="43"/>
        <end position="61"/>
    </location>
</feature>
<dbReference type="Pfam" id="PF03083">
    <property type="entry name" value="MtN3_slv"/>
    <property type="match status" value="1"/>
</dbReference>
<evidence type="ECO:0000256" key="9">
    <source>
        <dbReference type="SAM" id="Phobius"/>
    </source>
</evidence>
<sequence>MLCFHSHRVVFLGIIADASSVIVYASHLAIWRKVFTTKSVEYMHFWSSLAVLSNGVCWTIYAILQFDIFILVSSGVGAILGAIELSLYAYFYFSGKEESNTK</sequence>
<evidence type="ECO:0000313" key="10">
    <source>
        <dbReference type="EMBL" id="KAK8589736.1"/>
    </source>
</evidence>
<protein>
    <submittedName>
        <fullName evidence="10">Uncharacterized protein</fullName>
    </submittedName>
</protein>
<evidence type="ECO:0000256" key="7">
    <source>
        <dbReference type="ARBA" id="ARBA00022989"/>
    </source>
</evidence>
<organism evidence="10 11">
    <name type="scientific">Hibiscus sabdariffa</name>
    <name type="common">roselle</name>
    <dbReference type="NCBI Taxonomy" id="183260"/>
    <lineage>
        <taxon>Eukaryota</taxon>
        <taxon>Viridiplantae</taxon>
        <taxon>Streptophyta</taxon>
        <taxon>Embryophyta</taxon>
        <taxon>Tracheophyta</taxon>
        <taxon>Spermatophyta</taxon>
        <taxon>Magnoliopsida</taxon>
        <taxon>eudicotyledons</taxon>
        <taxon>Gunneridae</taxon>
        <taxon>Pentapetalae</taxon>
        <taxon>rosids</taxon>
        <taxon>malvids</taxon>
        <taxon>Malvales</taxon>
        <taxon>Malvaceae</taxon>
        <taxon>Malvoideae</taxon>
        <taxon>Hibiscus</taxon>
    </lineage>
</organism>
<keyword evidence="5 9" id="KW-0812">Transmembrane</keyword>
<name>A0ABR2FZN2_9ROSI</name>
<evidence type="ECO:0000256" key="5">
    <source>
        <dbReference type="ARBA" id="ARBA00022692"/>
    </source>
</evidence>
<evidence type="ECO:0000256" key="8">
    <source>
        <dbReference type="ARBA" id="ARBA00023136"/>
    </source>
</evidence>
<dbReference type="Proteomes" id="UP001472677">
    <property type="component" value="Unassembled WGS sequence"/>
</dbReference>
<gene>
    <name evidence="10" type="ORF">V6N12_024127</name>
</gene>
<keyword evidence="7 9" id="KW-1133">Transmembrane helix</keyword>
<dbReference type="PANTHER" id="PTHR10791:SF236">
    <property type="entry name" value="BIDIRECTIONAL SUGAR TRANSPORTER SWEET8"/>
    <property type="match status" value="1"/>
</dbReference>
<reference evidence="10 11" key="1">
    <citation type="journal article" date="2024" name="G3 (Bethesda)">
        <title>Genome assembly of Hibiscus sabdariffa L. provides insights into metabolisms of medicinal natural products.</title>
        <authorList>
            <person name="Kim T."/>
        </authorList>
    </citation>
    <scope>NUCLEOTIDE SEQUENCE [LARGE SCALE GENOMIC DNA]</scope>
    <source>
        <strain evidence="10">TK-2024</strain>
        <tissue evidence="10">Old leaves</tissue>
    </source>
</reference>
<evidence type="ECO:0000256" key="6">
    <source>
        <dbReference type="ARBA" id="ARBA00022737"/>
    </source>
</evidence>
<dbReference type="EMBL" id="JBBPBM010000004">
    <property type="protein sequence ID" value="KAK8589736.1"/>
    <property type="molecule type" value="Genomic_DNA"/>
</dbReference>
<comment type="caution">
    <text evidence="10">The sequence shown here is derived from an EMBL/GenBank/DDBJ whole genome shotgun (WGS) entry which is preliminary data.</text>
</comment>
<keyword evidence="3" id="KW-0813">Transport</keyword>
<keyword evidence="6" id="KW-0677">Repeat</keyword>
<evidence type="ECO:0000256" key="2">
    <source>
        <dbReference type="ARBA" id="ARBA00007809"/>
    </source>
</evidence>
<keyword evidence="11" id="KW-1185">Reference proteome</keyword>
<feature type="transmembrane region" description="Helical" evidence="9">
    <location>
        <begin position="9"/>
        <end position="31"/>
    </location>
</feature>
<accession>A0ABR2FZN2</accession>
<evidence type="ECO:0000256" key="4">
    <source>
        <dbReference type="ARBA" id="ARBA00022597"/>
    </source>
</evidence>
<keyword evidence="4" id="KW-0762">Sugar transport</keyword>
<evidence type="ECO:0000256" key="3">
    <source>
        <dbReference type="ARBA" id="ARBA00022448"/>
    </source>
</evidence>